<feature type="region of interest" description="Disordered" evidence="1">
    <location>
        <begin position="15"/>
        <end position="53"/>
    </location>
</feature>
<name>A0A2I1HRW2_9GLOM</name>
<reference evidence="2 3" key="1">
    <citation type="submission" date="2015-10" db="EMBL/GenBank/DDBJ databases">
        <title>Genome analyses suggest a sexual origin of heterokaryosis in a supposedly ancient asexual fungus.</title>
        <authorList>
            <person name="Ropars J."/>
            <person name="Sedzielewska K."/>
            <person name="Noel J."/>
            <person name="Charron P."/>
            <person name="Farinelli L."/>
            <person name="Marton T."/>
            <person name="Kruger M."/>
            <person name="Pelin A."/>
            <person name="Brachmann A."/>
            <person name="Corradi N."/>
        </authorList>
    </citation>
    <scope>NUCLEOTIDE SEQUENCE [LARGE SCALE GENOMIC DNA]</scope>
    <source>
        <strain evidence="2 3">A4</strain>
    </source>
</reference>
<accession>A0A2I1HRW2</accession>
<protein>
    <submittedName>
        <fullName evidence="2">Uncharacterized protein</fullName>
    </submittedName>
</protein>
<evidence type="ECO:0000256" key="1">
    <source>
        <dbReference type="SAM" id="MobiDB-lite"/>
    </source>
</evidence>
<gene>
    <name evidence="2" type="ORF">RhiirA4_486650</name>
</gene>
<dbReference type="AlphaFoldDB" id="A0A2I1HRW2"/>
<feature type="compositionally biased region" description="Basic residues" evidence="1">
    <location>
        <begin position="38"/>
        <end position="47"/>
    </location>
</feature>
<evidence type="ECO:0000313" key="2">
    <source>
        <dbReference type="EMBL" id="PKY61543.1"/>
    </source>
</evidence>
<proteinExistence type="predicted"/>
<dbReference type="EMBL" id="LLXI01005492">
    <property type="protein sequence ID" value="PKY61543.1"/>
    <property type="molecule type" value="Genomic_DNA"/>
</dbReference>
<keyword evidence="3" id="KW-1185">Reference proteome</keyword>
<feature type="compositionally biased region" description="Polar residues" evidence="1">
    <location>
        <begin position="21"/>
        <end position="33"/>
    </location>
</feature>
<comment type="caution">
    <text evidence="2">The sequence shown here is derived from an EMBL/GenBank/DDBJ whole genome shotgun (WGS) entry which is preliminary data.</text>
</comment>
<organism evidence="2 3">
    <name type="scientific">Rhizophagus irregularis</name>
    <dbReference type="NCBI Taxonomy" id="588596"/>
    <lineage>
        <taxon>Eukaryota</taxon>
        <taxon>Fungi</taxon>
        <taxon>Fungi incertae sedis</taxon>
        <taxon>Mucoromycota</taxon>
        <taxon>Glomeromycotina</taxon>
        <taxon>Glomeromycetes</taxon>
        <taxon>Glomerales</taxon>
        <taxon>Glomeraceae</taxon>
        <taxon>Rhizophagus</taxon>
    </lineage>
</organism>
<dbReference type="Proteomes" id="UP000234323">
    <property type="component" value="Unassembled WGS sequence"/>
</dbReference>
<sequence length="68" mass="8343">MKFYDYLNYKSDLNKDPFRSELNSNKQNNESFSTQQRTTKHTRKQINTHKENAKNKITYIQRSVKEKW</sequence>
<evidence type="ECO:0000313" key="3">
    <source>
        <dbReference type="Proteomes" id="UP000234323"/>
    </source>
</evidence>